<evidence type="ECO:0000256" key="1">
    <source>
        <dbReference type="ARBA" id="ARBA00001947"/>
    </source>
</evidence>
<dbReference type="SUPFAM" id="SSF53187">
    <property type="entry name" value="Zn-dependent exopeptidases"/>
    <property type="match status" value="1"/>
</dbReference>
<feature type="domain" description="Succinylglutamate desuccinylase/Aspartoacylase catalytic" evidence="5">
    <location>
        <begin position="53"/>
        <end position="231"/>
    </location>
</feature>
<organism evidence="6 7">
    <name type="scientific">Alkalimonas amylolytica</name>
    <dbReference type="NCBI Taxonomy" id="152573"/>
    <lineage>
        <taxon>Bacteria</taxon>
        <taxon>Pseudomonadati</taxon>
        <taxon>Pseudomonadota</taxon>
        <taxon>Gammaproteobacteria</taxon>
        <taxon>Alkalimonas</taxon>
    </lineage>
</organism>
<keyword evidence="7" id="KW-1185">Reference proteome</keyword>
<dbReference type="InterPro" id="IPR043795">
    <property type="entry name" value="N-alpha-Ac-DABA-like"/>
</dbReference>
<dbReference type="GO" id="GO:0016788">
    <property type="term" value="F:hydrolase activity, acting on ester bonds"/>
    <property type="evidence" value="ECO:0007669"/>
    <property type="project" value="InterPro"/>
</dbReference>
<dbReference type="AlphaFoldDB" id="A0A1H3Z7F1"/>
<protein>
    <recommendedName>
        <fullName evidence="5">Succinylglutamate desuccinylase/Aspartoacylase catalytic domain-containing protein</fullName>
    </recommendedName>
</protein>
<comment type="cofactor">
    <cofactor evidence="1">
        <name>Zn(2+)</name>
        <dbReference type="ChEBI" id="CHEBI:29105"/>
    </cofactor>
</comment>
<proteinExistence type="predicted"/>
<dbReference type="InterPro" id="IPR053138">
    <property type="entry name" value="N-alpha-Ac-DABA_deacetylase"/>
</dbReference>
<name>A0A1H3Z7F1_ALKAM</name>
<dbReference type="PANTHER" id="PTHR37326:SF2">
    <property type="entry name" value="SUCCINYLGLUTAMATE DESUCCINYLASE_ASPARTOACYLASE FAMILY PROTEIN"/>
    <property type="match status" value="1"/>
</dbReference>
<sequence length="354" mass="39399">MSEQGRSRNRSIRIGGVEVKPGERKTIDVRGSKLYTHTPVTMPVQVLCGRQHGPVLFISAAIHGDEINGVEIIRRLLQVPALKRLKGTLLAVPVVNLHGFINQSRYLPDRRDLNRSFPGSNKGSMAGRLARLFMTEVVSQATHGIDLHTGALHRFNLPQIRADLDDPEALRLAKAFGTPVILNSELREGSLREAAGQNKIPTLLYEAGEALRFDEVSIRGGVEGILRVMRALNMLPPSRRFQQKEPVMARSSAWVRAPQSGIFRAFVREGERVLKDQTVLGVVSDPFGESEQEIRSPYSGIIIGLLKLPLVNEGDAVYHIAQFYRTDIAADRVESYQESLEAHDYPYSDHAMNI</sequence>
<keyword evidence="3" id="KW-0378">Hydrolase</keyword>
<keyword evidence="2" id="KW-0479">Metal-binding</keyword>
<accession>A0A1H3Z7F1</accession>
<dbReference type="STRING" id="152573.SAMN04488051_10258"/>
<reference evidence="6 7" key="1">
    <citation type="submission" date="2016-10" db="EMBL/GenBank/DDBJ databases">
        <authorList>
            <person name="de Groot N.N."/>
        </authorList>
    </citation>
    <scope>NUCLEOTIDE SEQUENCE [LARGE SCALE GENOMIC DNA]</scope>
    <source>
        <strain evidence="6 7">CGMCC 1.3430</strain>
    </source>
</reference>
<dbReference type="Gene3D" id="3.40.630.10">
    <property type="entry name" value="Zn peptidases"/>
    <property type="match status" value="1"/>
</dbReference>
<gene>
    <name evidence="6" type="ORF">SAMN04488051_10258</name>
</gene>
<dbReference type="RefSeq" id="WP_091339774.1">
    <property type="nucleotide sequence ID" value="NZ_FNRM01000002.1"/>
</dbReference>
<dbReference type="GO" id="GO:0016811">
    <property type="term" value="F:hydrolase activity, acting on carbon-nitrogen (but not peptide) bonds, in linear amides"/>
    <property type="evidence" value="ECO:0007669"/>
    <property type="project" value="InterPro"/>
</dbReference>
<dbReference type="Pfam" id="PF24827">
    <property type="entry name" value="AstE_AspA_cat"/>
    <property type="match status" value="1"/>
</dbReference>
<dbReference type="CDD" id="cd06251">
    <property type="entry name" value="M14_ASTE_ASPA-like"/>
    <property type="match status" value="1"/>
</dbReference>
<evidence type="ECO:0000313" key="7">
    <source>
        <dbReference type="Proteomes" id="UP000198773"/>
    </source>
</evidence>
<evidence type="ECO:0000256" key="4">
    <source>
        <dbReference type="ARBA" id="ARBA00022833"/>
    </source>
</evidence>
<evidence type="ECO:0000256" key="2">
    <source>
        <dbReference type="ARBA" id="ARBA00022723"/>
    </source>
</evidence>
<dbReference type="PANTHER" id="PTHR37326">
    <property type="entry name" value="BLL3975 PROTEIN"/>
    <property type="match status" value="1"/>
</dbReference>
<dbReference type="EMBL" id="FNRM01000002">
    <property type="protein sequence ID" value="SEA19575.1"/>
    <property type="molecule type" value="Genomic_DNA"/>
</dbReference>
<keyword evidence="4" id="KW-0862">Zinc</keyword>
<dbReference type="GO" id="GO:0046872">
    <property type="term" value="F:metal ion binding"/>
    <property type="evidence" value="ECO:0007669"/>
    <property type="project" value="UniProtKB-KW"/>
</dbReference>
<dbReference type="InterPro" id="IPR055438">
    <property type="entry name" value="AstE_AspA_cat"/>
</dbReference>
<evidence type="ECO:0000259" key="5">
    <source>
        <dbReference type="Pfam" id="PF24827"/>
    </source>
</evidence>
<dbReference type="PIRSF" id="PIRSF039012">
    <property type="entry name" value="ASP"/>
    <property type="match status" value="1"/>
</dbReference>
<evidence type="ECO:0000256" key="3">
    <source>
        <dbReference type="ARBA" id="ARBA00022801"/>
    </source>
</evidence>
<evidence type="ECO:0000313" key="6">
    <source>
        <dbReference type="EMBL" id="SEA19575.1"/>
    </source>
</evidence>
<dbReference type="OrthoDB" id="9782876at2"/>
<dbReference type="Proteomes" id="UP000198773">
    <property type="component" value="Unassembled WGS sequence"/>
</dbReference>